<protein>
    <recommendedName>
        <fullName evidence="4">ATP-binding protein</fullName>
    </recommendedName>
</protein>
<reference evidence="2 3" key="1">
    <citation type="submission" date="2020-02" db="EMBL/GenBank/DDBJ databases">
        <title>Out from the shadows clarifying the taxonomy of the family Cryomorphaceae and related taxa by utilizing the GTDB taxonomic framework.</title>
        <authorList>
            <person name="Bowman J.P."/>
        </authorList>
    </citation>
    <scope>NUCLEOTIDE SEQUENCE [LARGE SCALE GENOMIC DNA]</scope>
    <source>
        <strain evidence="2 3">QSSC 1-22</strain>
    </source>
</reference>
<proteinExistence type="predicted"/>
<comment type="caution">
    <text evidence="2">The sequence shown here is derived from an EMBL/GenBank/DDBJ whole genome shotgun (WGS) entry which is preliminary data.</text>
</comment>
<dbReference type="EMBL" id="JAAGVY010000006">
    <property type="protein sequence ID" value="NEN22935.1"/>
    <property type="molecule type" value="Genomic_DNA"/>
</dbReference>
<evidence type="ECO:0000313" key="2">
    <source>
        <dbReference type="EMBL" id="NEN22935.1"/>
    </source>
</evidence>
<dbReference type="RefSeq" id="WP_163283656.1">
    <property type="nucleotide sequence ID" value="NZ_JAAGVY010000006.1"/>
</dbReference>
<dbReference type="AlphaFoldDB" id="A0A7K3WQ98"/>
<evidence type="ECO:0008006" key="4">
    <source>
        <dbReference type="Google" id="ProtNLM"/>
    </source>
</evidence>
<feature type="signal peptide" evidence="1">
    <location>
        <begin position="1"/>
        <end position="19"/>
    </location>
</feature>
<name>A0A7K3WQ98_9FLAO</name>
<sequence length="263" mass="30489">MKKQFFFFLFLFTTVHVNAQWVAIDSFAATADYLEIDNLNNLYLVNNSEIKKYDEKGELQFRYSDMQLGNIGSVDVSYPLRPLVVYPDLNYLVLLDNTLSSNRGKVNLLDYNISLGMLACSSVQNHFWIYDAMQFALIRTDENFKQVTATGNLSQILGIDFAPTSMVEFANKLYINNPKTGILIFDIFGTYIKTIPITGIRDFQIFENELIYLKNNHIIRYNTLLFETKEVELPYICRDAQFQKDQIVLLTDQKIFILKNSKP</sequence>
<evidence type="ECO:0000313" key="3">
    <source>
        <dbReference type="Proteomes" id="UP000486602"/>
    </source>
</evidence>
<feature type="chain" id="PRO_5029609176" description="ATP-binding protein" evidence="1">
    <location>
        <begin position="20"/>
        <end position="263"/>
    </location>
</feature>
<evidence type="ECO:0000256" key="1">
    <source>
        <dbReference type="SAM" id="SignalP"/>
    </source>
</evidence>
<keyword evidence="3" id="KW-1185">Reference proteome</keyword>
<accession>A0A7K3WQ98</accession>
<keyword evidence="1" id="KW-0732">Signal</keyword>
<gene>
    <name evidence="2" type="ORF">G3O08_05410</name>
</gene>
<organism evidence="2 3">
    <name type="scientific">Cryomorpha ignava</name>
    <dbReference type="NCBI Taxonomy" id="101383"/>
    <lineage>
        <taxon>Bacteria</taxon>
        <taxon>Pseudomonadati</taxon>
        <taxon>Bacteroidota</taxon>
        <taxon>Flavobacteriia</taxon>
        <taxon>Flavobacteriales</taxon>
        <taxon>Cryomorphaceae</taxon>
        <taxon>Cryomorpha</taxon>
    </lineage>
</organism>
<dbReference type="Proteomes" id="UP000486602">
    <property type="component" value="Unassembled WGS sequence"/>
</dbReference>